<evidence type="ECO:0000256" key="4">
    <source>
        <dbReference type="ARBA" id="ARBA00022827"/>
    </source>
</evidence>
<keyword evidence="3" id="KW-0285">Flavoprotein</keyword>
<dbReference type="PANTHER" id="PTHR43884:SF20">
    <property type="entry name" value="ACYL-COA DEHYDROGENASE FADE28"/>
    <property type="match status" value="1"/>
</dbReference>
<keyword evidence="5" id="KW-0560">Oxidoreductase</keyword>
<evidence type="ECO:0000313" key="9">
    <source>
        <dbReference type="Proteomes" id="UP001595681"/>
    </source>
</evidence>
<evidence type="ECO:0000256" key="1">
    <source>
        <dbReference type="ARBA" id="ARBA00001974"/>
    </source>
</evidence>
<reference evidence="9" key="1">
    <citation type="journal article" date="2019" name="Int. J. Syst. Evol. Microbiol.">
        <title>The Global Catalogue of Microorganisms (GCM) 10K type strain sequencing project: providing services to taxonomists for standard genome sequencing and annotation.</title>
        <authorList>
            <consortium name="The Broad Institute Genomics Platform"/>
            <consortium name="The Broad Institute Genome Sequencing Center for Infectious Disease"/>
            <person name="Wu L."/>
            <person name="Ma J."/>
        </authorList>
    </citation>
    <scope>NUCLEOTIDE SEQUENCE [LARGE SCALE GENOMIC DNA]</scope>
    <source>
        <strain evidence="9">CCM 7491</strain>
    </source>
</reference>
<dbReference type="RefSeq" id="WP_380798023.1">
    <property type="nucleotide sequence ID" value="NZ_JBHRVU010000005.1"/>
</dbReference>
<protein>
    <submittedName>
        <fullName evidence="8">Acyl-CoA dehydrogenase family protein</fullName>
    </submittedName>
</protein>
<dbReference type="InterPro" id="IPR009075">
    <property type="entry name" value="AcylCo_DH/oxidase_C"/>
</dbReference>
<dbReference type="Gene3D" id="2.40.110.10">
    <property type="entry name" value="Butyryl-CoA Dehydrogenase, subunit A, domain 2"/>
    <property type="match status" value="1"/>
</dbReference>
<feature type="domain" description="Acyl-CoA dehydrogenase/oxidase C-terminal" evidence="6">
    <location>
        <begin position="235"/>
        <end position="356"/>
    </location>
</feature>
<dbReference type="InterPro" id="IPR046373">
    <property type="entry name" value="Acyl-CoA_Oxase/DH_mid-dom_sf"/>
</dbReference>
<dbReference type="EMBL" id="JBHRVU010000005">
    <property type="protein sequence ID" value="MFC3443318.1"/>
    <property type="molecule type" value="Genomic_DNA"/>
</dbReference>
<dbReference type="InterPro" id="IPR009100">
    <property type="entry name" value="AcylCoA_DH/oxidase_NM_dom_sf"/>
</dbReference>
<dbReference type="Proteomes" id="UP001595681">
    <property type="component" value="Unassembled WGS sequence"/>
</dbReference>
<keyword evidence="9" id="KW-1185">Reference proteome</keyword>
<accession>A0ABV7NJH7</accession>
<feature type="domain" description="Acyl-CoA dehydrogenase/oxidase N-terminal" evidence="7">
    <location>
        <begin position="6"/>
        <end position="83"/>
    </location>
</feature>
<comment type="cofactor">
    <cofactor evidence="1">
        <name>FAD</name>
        <dbReference type="ChEBI" id="CHEBI:57692"/>
    </cofactor>
</comment>
<dbReference type="Pfam" id="PF02771">
    <property type="entry name" value="Acyl-CoA_dh_N"/>
    <property type="match status" value="1"/>
</dbReference>
<dbReference type="SUPFAM" id="SSF47203">
    <property type="entry name" value="Acyl-CoA dehydrogenase C-terminal domain-like"/>
    <property type="match status" value="1"/>
</dbReference>
<dbReference type="Gene3D" id="1.20.140.10">
    <property type="entry name" value="Butyryl-CoA Dehydrogenase, subunit A, domain 3"/>
    <property type="match status" value="1"/>
</dbReference>
<dbReference type="InterPro" id="IPR036250">
    <property type="entry name" value="AcylCo_DH-like_C"/>
</dbReference>
<dbReference type="Pfam" id="PF00441">
    <property type="entry name" value="Acyl-CoA_dh_1"/>
    <property type="match status" value="1"/>
</dbReference>
<keyword evidence="4" id="KW-0274">FAD</keyword>
<dbReference type="PANTHER" id="PTHR43884">
    <property type="entry name" value="ACYL-COA DEHYDROGENASE"/>
    <property type="match status" value="1"/>
</dbReference>
<dbReference type="InterPro" id="IPR037069">
    <property type="entry name" value="AcylCoA_DH/ox_N_sf"/>
</dbReference>
<evidence type="ECO:0000256" key="2">
    <source>
        <dbReference type="ARBA" id="ARBA00009347"/>
    </source>
</evidence>
<evidence type="ECO:0000313" key="8">
    <source>
        <dbReference type="EMBL" id="MFC3443318.1"/>
    </source>
</evidence>
<sequence>MAILGESQEMLADLVGRYLTENFDYEKRRHVLARDAWPVDLWQAFAQELGITGLPFAEDQGGVGLGPLDIMVVMEALGRGLAAEPFLSSVVAFGAVVNGLDAAPRAPLSPLVGDVIAGDARVAIALSDAQGAPGNGNRLLTPDGEGWRLTGDASIVTAAAGATHVILSAMMPDGKSALALTPCDAAGLIWTNLPLIDGTMASALKTDMLLPDAALIARDAADLLLAVHDAILAALGAEITGIVSALIAITVDFAGQRTQFGKAIAQFQVIQHKMADMYVEGELARSMALLAALKLDGDPVERSAAAAACKARTAIAGRMVAQNAVQIHGGIGTTDELVVGHYFKRLLAIEAIYGGAARHIKQYAGHRATLGSPLSVA</sequence>
<dbReference type="InterPro" id="IPR013786">
    <property type="entry name" value="AcylCoA_DH/ox_N"/>
</dbReference>
<comment type="caution">
    <text evidence="8">The sequence shown here is derived from an EMBL/GenBank/DDBJ whole genome shotgun (WGS) entry which is preliminary data.</text>
</comment>
<dbReference type="SUPFAM" id="SSF56645">
    <property type="entry name" value="Acyl-CoA dehydrogenase NM domain-like"/>
    <property type="match status" value="1"/>
</dbReference>
<evidence type="ECO:0000256" key="3">
    <source>
        <dbReference type="ARBA" id="ARBA00022630"/>
    </source>
</evidence>
<evidence type="ECO:0000259" key="6">
    <source>
        <dbReference type="Pfam" id="PF00441"/>
    </source>
</evidence>
<gene>
    <name evidence="8" type="ORF">ACFOKF_19370</name>
</gene>
<dbReference type="Gene3D" id="1.10.540.10">
    <property type="entry name" value="Acyl-CoA dehydrogenase/oxidase, N-terminal domain"/>
    <property type="match status" value="1"/>
</dbReference>
<proteinExistence type="inferred from homology"/>
<dbReference type="CDD" id="cd00567">
    <property type="entry name" value="ACAD"/>
    <property type="match status" value="1"/>
</dbReference>
<name>A0ABV7NJH7_9SPHN</name>
<evidence type="ECO:0000256" key="5">
    <source>
        <dbReference type="ARBA" id="ARBA00023002"/>
    </source>
</evidence>
<organism evidence="8 9">
    <name type="scientific">Sphingobium rhizovicinum</name>
    <dbReference type="NCBI Taxonomy" id="432308"/>
    <lineage>
        <taxon>Bacteria</taxon>
        <taxon>Pseudomonadati</taxon>
        <taxon>Pseudomonadota</taxon>
        <taxon>Alphaproteobacteria</taxon>
        <taxon>Sphingomonadales</taxon>
        <taxon>Sphingomonadaceae</taxon>
        <taxon>Sphingobium</taxon>
    </lineage>
</organism>
<evidence type="ECO:0000259" key="7">
    <source>
        <dbReference type="Pfam" id="PF02771"/>
    </source>
</evidence>
<comment type="similarity">
    <text evidence="2">Belongs to the acyl-CoA dehydrogenase family.</text>
</comment>